<keyword evidence="2" id="KW-1185">Reference proteome</keyword>
<proteinExistence type="predicted"/>
<gene>
    <name evidence="1" type="ORF">BpHYR1_048786</name>
</gene>
<dbReference type="Proteomes" id="UP000276133">
    <property type="component" value="Unassembled WGS sequence"/>
</dbReference>
<name>A0A3M7RU78_BRAPC</name>
<reference evidence="1 2" key="1">
    <citation type="journal article" date="2018" name="Sci. Rep.">
        <title>Genomic signatures of local adaptation to the degree of environmental predictability in rotifers.</title>
        <authorList>
            <person name="Franch-Gras L."/>
            <person name="Hahn C."/>
            <person name="Garcia-Roger E.M."/>
            <person name="Carmona M.J."/>
            <person name="Serra M."/>
            <person name="Gomez A."/>
        </authorList>
    </citation>
    <scope>NUCLEOTIDE SEQUENCE [LARGE SCALE GENOMIC DNA]</scope>
    <source>
        <strain evidence="1">HYR1</strain>
    </source>
</reference>
<comment type="caution">
    <text evidence="1">The sequence shown here is derived from an EMBL/GenBank/DDBJ whole genome shotgun (WGS) entry which is preliminary data.</text>
</comment>
<dbReference type="AlphaFoldDB" id="A0A3M7RU78"/>
<evidence type="ECO:0000313" key="2">
    <source>
        <dbReference type="Proteomes" id="UP000276133"/>
    </source>
</evidence>
<accession>A0A3M7RU78</accession>
<evidence type="ECO:0000313" key="1">
    <source>
        <dbReference type="EMBL" id="RNA26980.1"/>
    </source>
</evidence>
<dbReference type="EMBL" id="REGN01002622">
    <property type="protein sequence ID" value="RNA26980.1"/>
    <property type="molecule type" value="Genomic_DNA"/>
</dbReference>
<protein>
    <submittedName>
        <fullName evidence="1">Uncharacterized protein</fullName>
    </submittedName>
</protein>
<sequence length="194" mass="21995">MMLNIKHLEAGFGHSIRLVVRMVKENKAGIEKRFIEYPIILIFNAQKKNNWILAAKHRKKSHFDSLVLLINFCLLEMKLDCKSQFRVLGASTFEQILFSPITLWQKNFHMTCQIVRGSVRKAQTLTGNIGICFCPVKLCAAYIMPFGLVQNLSVPSATKVPYTINCRPLASRISLPGSIVKRAFWSTITSPLAR</sequence>
<organism evidence="1 2">
    <name type="scientific">Brachionus plicatilis</name>
    <name type="common">Marine rotifer</name>
    <name type="synonym">Brachionus muelleri</name>
    <dbReference type="NCBI Taxonomy" id="10195"/>
    <lineage>
        <taxon>Eukaryota</taxon>
        <taxon>Metazoa</taxon>
        <taxon>Spiralia</taxon>
        <taxon>Gnathifera</taxon>
        <taxon>Rotifera</taxon>
        <taxon>Eurotatoria</taxon>
        <taxon>Monogononta</taxon>
        <taxon>Pseudotrocha</taxon>
        <taxon>Ploima</taxon>
        <taxon>Brachionidae</taxon>
        <taxon>Brachionus</taxon>
    </lineage>
</organism>